<keyword evidence="3" id="KW-1185">Reference proteome</keyword>
<dbReference type="GO" id="GO:0016740">
    <property type="term" value="F:transferase activity"/>
    <property type="evidence" value="ECO:0007669"/>
    <property type="project" value="UniProtKB-KW"/>
</dbReference>
<keyword evidence="1" id="KW-1133">Transmembrane helix</keyword>
<sequence>MSLITSRALRLAFAILATLLFAIILWLPKDSIRNVHDITLPARHSRISVNWSRSAYVQYVTNTAYLCNSVMIFEALHRFGSKADRLMMYPSGFSLDGTSVESKLLRKAQGQYGVKLMPIQVQSKEDRDSTWAESYTKLLAFNQTQYDRVLSLDSDVTLLQPMDELFLLPPCPVAMPRAYWLNFDDRVLTSLLMLVQPSDFDALVIPHRPYSMLTGEFRSKRHADYLGNPLETWDPERAFEEAKLVHFSDWPVPKPWIQIPTSTMDEQKPTCDNNNQTAVEDCRARDIWLGLYSDFIKRRQNICGMAAEETANDH</sequence>
<feature type="transmembrane region" description="Helical" evidence="1">
    <location>
        <begin position="7"/>
        <end position="27"/>
    </location>
</feature>
<gene>
    <name evidence="2" type="ORF">BDV25DRAFT_128151</name>
</gene>
<dbReference type="AlphaFoldDB" id="A0A5N6U0U2"/>
<dbReference type="InterPro" id="IPR029044">
    <property type="entry name" value="Nucleotide-diphossugar_trans"/>
</dbReference>
<proteinExistence type="predicted"/>
<name>A0A5N6U0U2_ASPAV</name>
<dbReference type="SUPFAM" id="SSF53448">
    <property type="entry name" value="Nucleotide-diphospho-sugar transferases"/>
    <property type="match status" value="1"/>
</dbReference>
<protein>
    <submittedName>
        <fullName evidence="2">Nucleotide-diphospho-sugar transferase</fullName>
    </submittedName>
</protein>
<keyword evidence="2" id="KW-0808">Transferase</keyword>
<evidence type="ECO:0000313" key="2">
    <source>
        <dbReference type="EMBL" id="KAE8152257.1"/>
    </source>
</evidence>
<dbReference type="EMBL" id="ML742056">
    <property type="protein sequence ID" value="KAE8152257.1"/>
    <property type="molecule type" value="Genomic_DNA"/>
</dbReference>
<evidence type="ECO:0000313" key="3">
    <source>
        <dbReference type="Proteomes" id="UP000325780"/>
    </source>
</evidence>
<evidence type="ECO:0000256" key="1">
    <source>
        <dbReference type="SAM" id="Phobius"/>
    </source>
</evidence>
<organism evidence="2 3">
    <name type="scientific">Aspergillus avenaceus</name>
    <dbReference type="NCBI Taxonomy" id="36643"/>
    <lineage>
        <taxon>Eukaryota</taxon>
        <taxon>Fungi</taxon>
        <taxon>Dikarya</taxon>
        <taxon>Ascomycota</taxon>
        <taxon>Pezizomycotina</taxon>
        <taxon>Eurotiomycetes</taxon>
        <taxon>Eurotiomycetidae</taxon>
        <taxon>Eurotiales</taxon>
        <taxon>Aspergillaceae</taxon>
        <taxon>Aspergillus</taxon>
        <taxon>Aspergillus subgen. Circumdati</taxon>
    </lineage>
</organism>
<accession>A0A5N6U0U2</accession>
<dbReference type="Proteomes" id="UP000325780">
    <property type="component" value="Unassembled WGS sequence"/>
</dbReference>
<dbReference type="Gene3D" id="3.90.550.10">
    <property type="entry name" value="Spore Coat Polysaccharide Biosynthesis Protein SpsA, Chain A"/>
    <property type="match status" value="1"/>
</dbReference>
<dbReference type="InterPro" id="IPR050587">
    <property type="entry name" value="GNT1/Glycosyltrans_8"/>
</dbReference>
<keyword evidence="1" id="KW-0812">Transmembrane</keyword>
<dbReference type="PANTHER" id="PTHR11183">
    <property type="entry name" value="GLYCOGENIN SUBFAMILY MEMBER"/>
    <property type="match status" value="1"/>
</dbReference>
<keyword evidence="1" id="KW-0472">Membrane</keyword>
<dbReference type="OrthoDB" id="2014201at2759"/>
<reference evidence="2 3" key="1">
    <citation type="submission" date="2019-04" db="EMBL/GenBank/DDBJ databases">
        <title>Friends and foes A comparative genomics study of 23 Aspergillus species from section Flavi.</title>
        <authorList>
            <consortium name="DOE Joint Genome Institute"/>
            <person name="Kjaerbolling I."/>
            <person name="Vesth T."/>
            <person name="Frisvad J.C."/>
            <person name="Nybo J.L."/>
            <person name="Theobald S."/>
            <person name="Kildgaard S."/>
            <person name="Isbrandt T."/>
            <person name="Kuo A."/>
            <person name="Sato A."/>
            <person name="Lyhne E.K."/>
            <person name="Kogle M.E."/>
            <person name="Wiebenga A."/>
            <person name="Kun R.S."/>
            <person name="Lubbers R.J."/>
            <person name="Makela M.R."/>
            <person name="Barry K."/>
            <person name="Chovatia M."/>
            <person name="Clum A."/>
            <person name="Daum C."/>
            <person name="Haridas S."/>
            <person name="He G."/>
            <person name="LaButti K."/>
            <person name="Lipzen A."/>
            <person name="Mondo S."/>
            <person name="Riley R."/>
            <person name="Salamov A."/>
            <person name="Simmons B.A."/>
            <person name="Magnuson J.K."/>
            <person name="Henrissat B."/>
            <person name="Mortensen U.H."/>
            <person name="Larsen T.O."/>
            <person name="Devries R.P."/>
            <person name="Grigoriev I.V."/>
            <person name="Machida M."/>
            <person name="Baker S.E."/>
            <person name="Andersen M.R."/>
        </authorList>
    </citation>
    <scope>NUCLEOTIDE SEQUENCE [LARGE SCALE GENOMIC DNA]</scope>
    <source>
        <strain evidence="2 3">IBT 18842</strain>
    </source>
</reference>